<evidence type="ECO:0000256" key="1">
    <source>
        <dbReference type="ARBA" id="ARBA00000085"/>
    </source>
</evidence>
<keyword evidence="5" id="KW-0597">Phosphoprotein</keyword>
<dbReference type="PROSITE" id="PS50109">
    <property type="entry name" value="HIS_KIN"/>
    <property type="match status" value="1"/>
</dbReference>
<dbReference type="Gene3D" id="3.40.50.2300">
    <property type="match status" value="1"/>
</dbReference>
<dbReference type="SMART" id="SM00387">
    <property type="entry name" value="HATPase_c"/>
    <property type="match status" value="1"/>
</dbReference>
<keyword evidence="6" id="KW-0812">Transmembrane</keyword>
<dbReference type="InterPro" id="IPR004358">
    <property type="entry name" value="Sig_transdc_His_kin-like_C"/>
</dbReference>
<protein>
    <recommendedName>
        <fullName evidence="2">histidine kinase</fullName>
        <ecNumber evidence="2">2.7.13.3</ecNumber>
    </recommendedName>
</protein>
<sequence length="697" mass="75806">MTAHLRNLFEHYRAHHEDRPLLQWFGIVGCIAFPLFYLARRAVDTPPLYDDLLLRLAAAALCLGVTLRPWWPARLRPAFFPYSYFTVFFSLSFLLSYTMLRNHGGIPGVVNMVIGAVLVIVLADWRNAIVILVAGYVLAALMHLAADPAPELLREFIFAAGGSLLLVVGGALHYQGQKRVEINRMRRVYTGLAGSIAHEMRNPLAQVRHSLDRIASALEPAAAGAGARPSDEELQQVLGAVQEGRDAVARGLQAIELTLQQLRPESADPSRVRTVSAADCVHRAVESFAYEDPRQRQRVRVEVRGDFRFRADPDAVELVLLNLLKNALYYVPVRPAMTVKLSVAAAPSAHIIVRDTGPGIEPDLMPRLFQEFSTSGKAEGTGLGLSFCRRVMRGLGGDIDCHSQPGRFTEFVLSFQVLEESDSILPPPAAVSASGLEGRTILVVDDQPLNRAIARALGADMGLQVIEAAHAQEALDLIADGTIPDAVLMDVNMPGLDGITATRRLREMPGEAGRVPVLAVTANDSPAVQAAARDAGMQGVIAKPIDPEALAQALVHMVAGDRQARVAPRAEAEPELLNHRRLADFRRLQLLDDIVPGSLDELAIHLERMETALAAGDREAAQQSLHGFVGVSGEAGALALHALARRRYAEMLEGAEPGTGWLEELRRLLAHTEESLAREYGLHPRANGQTSSHSLRV</sequence>
<evidence type="ECO:0000256" key="3">
    <source>
        <dbReference type="ARBA" id="ARBA00022679"/>
    </source>
</evidence>
<feature type="transmembrane region" description="Helical" evidence="6">
    <location>
        <begin position="52"/>
        <end position="70"/>
    </location>
</feature>
<name>A0A4Z0CDD7_9BURK</name>
<comment type="caution">
    <text evidence="9">The sequence shown here is derived from an EMBL/GenBank/DDBJ whole genome shotgun (WGS) entry which is preliminary data.</text>
</comment>
<dbReference type="InterPro" id="IPR001789">
    <property type="entry name" value="Sig_transdc_resp-reg_receiver"/>
</dbReference>
<dbReference type="PROSITE" id="PS50110">
    <property type="entry name" value="RESPONSE_REGULATORY"/>
    <property type="match status" value="1"/>
</dbReference>
<dbReference type="EC" id="2.7.13.3" evidence="2"/>
<proteinExistence type="predicted"/>
<gene>
    <name evidence="9" type="ORF">EZ216_03340</name>
</gene>
<keyword evidence="6" id="KW-1133">Transmembrane helix</keyword>
<accession>A0A4Z0CDD7</accession>
<reference evidence="9 10" key="1">
    <citation type="submission" date="2019-03" db="EMBL/GenBank/DDBJ databases">
        <title>Ramlibacter sp. 18x22-1, whole genome shotgun sequence.</title>
        <authorList>
            <person name="Zhang X."/>
            <person name="Feng G."/>
            <person name="Zhu H."/>
        </authorList>
    </citation>
    <scope>NUCLEOTIDE SEQUENCE [LARGE SCALE GENOMIC DNA]</scope>
    <source>
        <strain evidence="9 10">18x22-1</strain>
    </source>
</reference>
<dbReference type="PANTHER" id="PTHR43047:SF72">
    <property type="entry name" value="OSMOSENSING HISTIDINE PROTEIN KINASE SLN1"/>
    <property type="match status" value="1"/>
</dbReference>
<dbReference type="RefSeq" id="WP_135248146.1">
    <property type="nucleotide sequence ID" value="NZ_SMLK01000001.1"/>
</dbReference>
<dbReference type="CDD" id="cd17546">
    <property type="entry name" value="REC_hyHK_CKI1_RcsC-like"/>
    <property type="match status" value="1"/>
</dbReference>
<keyword evidence="10" id="KW-1185">Reference proteome</keyword>
<keyword evidence="6" id="KW-0472">Membrane</keyword>
<dbReference type="Pfam" id="PF02518">
    <property type="entry name" value="HATPase_c"/>
    <property type="match status" value="1"/>
</dbReference>
<dbReference type="InterPro" id="IPR003594">
    <property type="entry name" value="HATPase_dom"/>
</dbReference>
<feature type="transmembrane region" description="Helical" evidence="6">
    <location>
        <begin position="152"/>
        <end position="174"/>
    </location>
</feature>
<dbReference type="SMART" id="SM00448">
    <property type="entry name" value="REC"/>
    <property type="match status" value="1"/>
</dbReference>
<dbReference type="PANTHER" id="PTHR43047">
    <property type="entry name" value="TWO-COMPONENT HISTIDINE PROTEIN KINASE"/>
    <property type="match status" value="1"/>
</dbReference>
<feature type="transmembrane region" description="Helical" evidence="6">
    <location>
        <begin position="21"/>
        <end position="40"/>
    </location>
</feature>
<evidence type="ECO:0000313" key="10">
    <source>
        <dbReference type="Proteomes" id="UP000297839"/>
    </source>
</evidence>
<evidence type="ECO:0000259" key="7">
    <source>
        <dbReference type="PROSITE" id="PS50109"/>
    </source>
</evidence>
<evidence type="ECO:0000256" key="4">
    <source>
        <dbReference type="ARBA" id="ARBA00022777"/>
    </source>
</evidence>
<feature type="transmembrane region" description="Helical" evidence="6">
    <location>
        <begin position="128"/>
        <end position="146"/>
    </location>
</feature>
<evidence type="ECO:0000256" key="5">
    <source>
        <dbReference type="PROSITE-ProRule" id="PRU00169"/>
    </source>
</evidence>
<dbReference type="GO" id="GO:0005886">
    <property type="term" value="C:plasma membrane"/>
    <property type="evidence" value="ECO:0007669"/>
    <property type="project" value="TreeGrafter"/>
</dbReference>
<dbReference type="Gene3D" id="1.10.287.130">
    <property type="match status" value="1"/>
</dbReference>
<dbReference type="OrthoDB" id="8573961at2"/>
<dbReference type="SUPFAM" id="SSF47226">
    <property type="entry name" value="Histidine-containing phosphotransfer domain, HPT domain"/>
    <property type="match status" value="1"/>
</dbReference>
<comment type="catalytic activity">
    <reaction evidence="1">
        <text>ATP + protein L-histidine = ADP + protein N-phospho-L-histidine.</text>
        <dbReference type="EC" id="2.7.13.3"/>
    </reaction>
</comment>
<keyword evidence="3" id="KW-0808">Transferase</keyword>
<keyword evidence="4 9" id="KW-0418">Kinase</keyword>
<feature type="domain" description="Response regulatory" evidence="8">
    <location>
        <begin position="440"/>
        <end position="558"/>
    </location>
</feature>
<evidence type="ECO:0000256" key="2">
    <source>
        <dbReference type="ARBA" id="ARBA00012438"/>
    </source>
</evidence>
<dbReference type="SUPFAM" id="SSF55874">
    <property type="entry name" value="ATPase domain of HSP90 chaperone/DNA topoisomerase II/histidine kinase"/>
    <property type="match status" value="1"/>
</dbReference>
<dbReference type="SUPFAM" id="SSF52172">
    <property type="entry name" value="CheY-like"/>
    <property type="match status" value="1"/>
</dbReference>
<dbReference type="InterPro" id="IPR036641">
    <property type="entry name" value="HPT_dom_sf"/>
</dbReference>
<dbReference type="InterPro" id="IPR036890">
    <property type="entry name" value="HATPase_C_sf"/>
</dbReference>
<dbReference type="PRINTS" id="PR00344">
    <property type="entry name" value="BCTRLSENSOR"/>
</dbReference>
<dbReference type="EMBL" id="SMLK01000001">
    <property type="protein sequence ID" value="TFZ08209.1"/>
    <property type="molecule type" value="Genomic_DNA"/>
</dbReference>
<feature type="transmembrane region" description="Helical" evidence="6">
    <location>
        <begin position="106"/>
        <end position="123"/>
    </location>
</feature>
<organism evidence="9 10">
    <name type="scientific">Ramlibacter humi</name>
    <dbReference type="NCBI Taxonomy" id="2530451"/>
    <lineage>
        <taxon>Bacteria</taxon>
        <taxon>Pseudomonadati</taxon>
        <taxon>Pseudomonadota</taxon>
        <taxon>Betaproteobacteria</taxon>
        <taxon>Burkholderiales</taxon>
        <taxon>Comamonadaceae</taxon>
        <taxon>Ramlibacter</taxon>
    </lineage>
</organism>
<feature type="domain" description="Histidine kinase" evidence="7">
    <location>
        <begin position="195"/>
        <end position="419"/>
    </location>
</feature>
<dbReference type="Pfam" id="PF00072">
    <property type="entry name" value="Response_reg"/>
    <property type="match status" value="1"/>
</dbReference>
<dbReference type="PROSITE" id="PS51257">
    <property type="entry name" value="PROKAR_LIPOPROTEIN"/>
    <property type="match status" value="1"/>
</dbReference>
<feature type="modified residue" description="4-aspartylphosphate" evidence="5">
    <location>
        <position position="490"/>
    </location>
</feature>
<feature type="transmembrane region" description="Helical" evidence="6">
    <location>
        <begin position="82"/>
        <end position="100"/>
    </location>
</feature>
<dbReference type="AlphaFoldDB" id="A0A4Z0CDD7"/>
<evidence type="ECO:0000256" key="6">
    <source>
        <dbReference type="SAM" id="Phobius"/>
    </source>
</evidence>
<dbReference type="Gene3D" id="3.30.565.10">
    <property type="entry name" value="Histidine kinase-like ATPase, C-terminal domain"/>
    <property type="match status" value="1"/>
</dbReference>
<dbReference type="InterPro" id="IPR011006">
    <property type="entry name" value="CheY-like_superfamily"/>
</dbReference>
<dbReference type="Proteomes" id="UP000297839">
    <property type="component" value="Unassembled WGS sequence"/>
</dbReference>
<dbReference type="GO" id="GO:0000155">
    <property type="term" value="F:phosphorelay sensor kinase activity"/>
    <property type="evidence" value="ECO:0007669"/>
    <property type="project" value="TreeGrafter"/>
</dbReference>
<dbReference type="InterPro" id="IPR005467">
    <property type="entry name" value="His_kinase_dom"/>
</dbReference>
<evidence type="ECO:0000313" key="9">
    <source>
        <dbReference type="EMBL" id="TFZ08209.1"/>
    </source>
</evidence>
<dbReference type="GO" id="GO:0009927">
    <property type="term" value="F:histidine phosphotransfer kinase activity"/>
    <property type="evidence" value="ECO:0007669"/>
    <property type="project" value="TreeGrafter"/>
</dbReference>
<dbReference type="Gene3D" id="1.20.120.160">
    <property type="entry name" value="HPT domain"/>
    <property type="match status" value="1"/>
</dbReference>
<evidence type="ECO:0000259" key="8">
    <source>
        <dbReference type="PROSITE" id="PS50110"/>
    </source>
</evidence>